<dbReference type="PANTHER" id="PTHR43235">
    <property type="entry name" value="GLUTAMINE AMIDOTRANSFERASE PB2B2.05-RELATED"/>
    <property type="match status" value="1"/>
</dbReference>
<organism evidence="1 2">
    <name type="scientific">Crystallibacter crystallopoietes</name>
    <dbReference type="NCBI Taxonomy" id="37928"/>
    <lineage>
        <taxon>Bacteria</taxon>
        <taxon>Bacillati</taxon>
        <taxon>Actinomycetota</taxon>
        <taxon>Actinomycetes</taxon>
        <taxon>Micrococcales</taxon>
        <taxon>Micrococcaceae</taxon>
        <taxon>Crystallibacter</taxon>
    </lineage>
</organism>
<evidence type="ECO:0000313" key="1">
    <source>
        <dbReference type="EMBL" id="SDQ86118.1"/>
    </source>
</evidence>
<dbReference type="InterPro" id="IPR044668">
    <property type="entry name" value="PuuD-like"/>
</dbReference>
<keyword evidence="2" id="KW-1185">Reference proteome</keyword>
<dbReference type="KEGG" id="acry:AC20117_03190"/>
<dbReference type="Pfam" id="PF07722">
    <property type="entry name" value="Peptidase_C26"/>
    <property type="match status" value="1"/>
</dbReference>
<dbReference type="EMBL" id="FNKH01000002">
    <property type="protein sequence ID" value="SDQ86118.1"/>
    <property type="molecule type" value="Genomic_DNA"/>
</dbReference>
<keyword evidence="1" id="KW-0808">Transferase</keyword>
<dbReference type="InterPro" id="IPR011697">
    <property type="entry name" value="Peptidase_C26"/>
</dbReference>
<dbReference type="PROSITE" id="PS51273">
    <property type="entry name" value="GATASE_TYPE_1"/>
    <property type="match status" value="1"/>
</dbReference>
<dbReference type="Gene3D" id="3.40.50.880">
    <property type="match status" value="1"/>
</dbReference>
<dbReference type="GO" id="GO:0016740">
    <property type="term" value="F:transferase activity"/>
    <property type="evidence" value="ECO:0007669"/>
    <property type="project" value="UniProtKB-KW"/>
</dbReference>
<dbReference type="GO" id="GO:0033969">
    <property type="term" value="F:gamma-glutamyl-gamma-aminobutyrate hydrolase activity"/>
    <property type="evidence" value="ECO:0007669"/>
    <property type="project" value="TreeGrafter"/>
</dbReference>
<dbReference type="SUPFAM" id="SSF52317">
    <property type="entry name" value="Class I glutamine amidotransferase-like"/>
    <property type="match status" value="1"/>
</dbReference>
<dbReference type="PANTHER" id="PTHR43235:SF1">
    <property type="entry name" value="GLUTAMINE AMIDOTRANSFERASE PB2B2.05-RELATED"/>
    <property type="match status" value="1"/>
</dbReference>
<proteinExistence type="predicted"/>
<dbReference type="GO" id="GO:0005829">
    <property type="term" value="C:cytosol"/>
    <property type="evidence" value="ECO:0007669"/>
    <property type="project" value="TreeGrafter"/>
</dbReference>
<keyword evidence="1" id="KW-0315">Glutamine amidotransferase</keyword>
<evidence type="ECO:0000313" key="2">
    <source>
        <dbReference type="Proteomes" id="UP000181917"/>
    </source>
</evidence>
<dbReference type="STRING" id="37928.SAMN04489742_2855"/>
<dbReference type="RefSeq" id="WP_074701020.1">
    <property type="nucleotide sequence ID" value="NZ_CP018863.1"/>
</dbReference>
<dbReference type="InterPro" id="IPR029062">
    <property type="entry name" value="Class_I_gatase-like"/>
</dbReference>
<gene>
    <name evidence="1" type="ORF">SAMN04489742_2855</name>
</gene>
<dbReference type="AlphaFoldDB" id="A0A1H1EC67"/>
<name>A0A1H1EC67_9MICC</name>
<accession>A0A1H1EC67</accession>
<reference evidence="1 2" key="1">
    <citation type="submission" date="2016-10" db="EMBL/GenBank/DDBJ databases">
        <authorList>
            <person name="de Groot N.N."/>
        </authorList>
    </citation>
    <scope>NUCLEOTIDE SEQUENCE [LARGE SCALE GENOMIC DNA]</scope>
    <source>
        <strain evidence="1 2">DSM 20117</strain>
    </source>
</reference>
<protein>
    <submittedName>
        <fullName evidence="1">Putative glutamine amidotransferase</fullName>
    </submittedName>
</protein>
<dbReference type="OrthoDB" id="9813383at2"/>
<dbReference type="Proteomes" id="UP000181917">
    <property type="component" value="Unassembled WGS sequence"/>
</dbReference>
<sequence>MNNDGGASAQTQLRPRIAVSYAQDSASHPAWFSETLADLARRAVAGLDAAGANAVVINSASGHVFTAKDYDGVLILGGGDVDPARYGGNTDEPTVHCVDTAADETEIDLVIGAVENGRPVLGICRGLQLVNVAFAGSLTEDLGPESRHKIHQERPPMATHPVAIGRGTLLAGALGPGETMVRSGHHQAVRRLGDRLRVVAAAPDGVVEAVELARRDEGWLLAVQWHPEAEGTPDGQLEALLGAFVTACRERTEPPGLA</sequence>
<dbReference type="GO" id="GO:0006598">
    <property type="term" value="P:polyamine catabolic process"/>
    <property type="evidence" value="ECO:0007669"/>
    <property type="project" value="TreeGrafter"/>
</dbReference>